<proteinExistence type="predicted"/>
<evidence type="ECO:0008006" key="4">
    <source>
        <dbReference type="Google" id="ProtNLM"/>
    </source>
</evidence>
<dbReference type="RefSeq" id="WP_048500708.1">
    <property type="nucleotide sequence ID" value="NZ_LFNG01000035.1"/>
</dbReference>
<comment type="caution">
    <text evidence="2">The sequence shown here is derived from an EMBL/GenBank/DDBJ whole genome shotgun (WGS) entry which is preliminary data.</text>
</comment>
<sequence>MKRIIMLFCLLALVSCQQIGKTIFGFKDPKLENPQNIKMYLDQNKMQHGDNYLCKDKKAFSDIIKVFYKRIPEAILFDKNGNELIYKEDSESCNAGLFRVIPNLDANTKLKTGTHNIQQLITDFTIPLESESMQVMNDSDYYLMINWAIFVGNRNVDHVSAWQELAENNRKVKIKVVKLNMDFQDGWGLTEKEIQFK</sequence>
<gene>
    <name evidence="2" type="ORF">ACM44_14140</name>
</gene>
<feature type="signal peptide" evidence="1">
    <location>
        <begin position="1"/>
        <end position="20"/>
    </location>
</feature>
<evidence type="ECO:0000313" key="2">
    <source>
        <dbReference type="EMBL" id="KMQ70102.1"/>
    </source>
</evidence>
<dbReference type="STRING" id="1304281.ACM44_14140"/>
<dbReference type="PROSITE" id="PS51257">
    <property type="entry name" value="PROKAR_LIPOPROTEIN"/>
    <property type="match status" value="1"/>
</dbReference>
<evidence type="ECO:0000256" key="1">
    <source>
        <dbReference type="SAM" id="SignalP"/>
    </source>
</evidence>
<dbReference type="Proteomes" id="UP000035900">
    <property type="component" value="Unassembled WGS sequence"/>
</dbReference>
<evidence type="ECO:0000313" key="3">
    <source>
        <dbReference type="Proteomes" id="UP000035900"/>
    </source>
</evidence>
<protein>
    <recommendedName>
        <fullName evidence="4">Lipoprotein</fullName>
    </recommendedName>
</protein>
<dbReference type="AlphaFoldDB" id="A0A0J7IVW1"/>
<reference evidence="2 3" key="1">
    <citation type="journal article" date="2004" name="Int. J. Syst. Evol. Microbiol.">
        <title>Kaistella koreensis gen. nov., sp. nov., a novel member of the Chryseobacterium-Bergeyella-Riemerella branch.</title>
        <authorList>
            <person name="Kim M.K."/>
            <person name="Im W.T."/>
            <person name="Shin Y.K."/>
            <person name="Lim J.H."/>
            <person name="Kim S.H."/>
            <person name="Lee B.C."/>
            <person name="Park M.Y."/>
            <person name="Lee K.Y."/>
            <person name="Lee S.T."/>
        </authorList>
    </citation>
    <scope>NUCLEOTIDE SEQUENCE [LARGE SCALE GENOMIC DNA]</scope>
    <source>
        <strain evidence="2 3">CCUG 49689</strain>
    </source>
</reference>
<feature type="chain" id="PRO_5005288854" description="Lipoprotein" evidence="1">
    <location>
        <begin position="21"/>
        <end position="197"/>
    </location>
</feature>
<organism evidence="2 3">
    <name type="scientific">Chryseobacterium koreense CCUG 49689</name>
    <dbReference type="NCBI Taxonomy" id="1304281"/>
    <lineage>
        <taxon>Bacteria</taxon>
        <taxon>Pseudomonadati</taxon>
        <taxon>Bacteroidota</taxon>
        <taxon>Flavobacteriia</taxon>
        <taxon>Flavobacteriales</taxon>
        <taxon>Weeksellaceae</taxon>
        <taxon>Chryseobacterium group</taxon>
        <taxon>Chryseobacterium</taxon>
    </lineage>
</organism>
<dbReference type="OrthoDB" id="1365906at2"/>
<keyword evidence="1" id="KW-0732">Signal</keyword>
<keyword evidence="3" id="KW-1185">Reference proteome</keyword>
<dbReference type="EMBL" id="LFNG01000035">
    <property type="protein sequence ID" value="KMQ70102.1"/>
    <property type="molecule type" value="Genomic_DNA"/>
</dbReference>
<name>A0A0J7IVW1_9FLAO</name>
<accession>A0A0J7IVW1</accession>
<dbReference type="PATRIC" id="fig|1304281.5.peg.3071"/>